<dbReference type="AlphaFoldDB" id="X7XQB4"/>
<reference evidence="1 2" key="1">
    <citation type="submission" date="2013-12" db="EMBL/GenBank/DDBJ databases">
        <authorList>
            <person name="Brown-Elliot B."/>
            <person name="Wallace R."/>
            <person name="Lenaerts A."/>
            <person name="Ordway D."/>
            <person name="DeGroote M.A."/>
            <person name="Parker T."/>
            <person name="Sizemore C."/>
            <person name="Tallon L.J."/>
            <person name="Sadzewicz L.K."/>
            <person name="Sengamalay N."/>
            <person name="Fraser C.M."/>
            <person name="Hine E."/>
            <person name="Shefchek K.A."/>
            <person name="Das S.P."/>
            <person name="Tettelin H."/>
        </authorList>
    </citation>
    <scope>NUCLEOTIDE SEQUENCE [LARGE SCALE GENOMIC DNA]</scope>
    <source>
        <strain evidence="1 2">662</strain>
    </source>
</reference>
<proteinExistence type="predicted"/>
<evidence type="ECO:0000313" key="1">
    <source>
        <dbReference type="EMBL" id="ETZ96462.1"/>
    </source>
</evidence>
<comment type="caution">
    <text evidence="1">The sequence shown here is derived from an EMBL/GenBank/DDBJ whole genome shotgun (WGS) entry which is preliminary data.</text>
</comment>
<organism evidence="1 2">
    <name type="scientific">Mycobacterium kansasii 662</name>
    <dbReference type="NCBI Taxonomy" id="1299326"/>
    <lineage>
        <taxon>Bacteria</taxon>
        <taxon>Bacillati</taxon>
        <taxon>Actinomycetota</taxon>
        <taxon>Actinomycetes</taxon>
        <taxon>Mycobacteriales</taxon>
        <taxon>Mycobacteriaceae</taxon>
        <taxon>Mycobacterium</taxon>
    </lineage>
</organism>
<sequence length="55" mass="6262">MLPPRSSTMRRCPSDSLRAKIGLHAWRHLPGRYRRAADRLRQACAEVSPADHVNP</sequence>
<dbReference type="Proteomes" id="UP000020561">
    <property type="component" value="Unassembled WGS sequence"/>
</dbReference>
<dbReference type="EMBL" id="JAOA01000046">
    <property type="protein sequence ID" value="ETZ96462.1"/>
    <property type="molecule type" value="Genomic_DNA"/>
</dbReference>
<protein>
    <submittedName>
        <fullName evidence="1">Uncharacterized protein</fullName>
    </submittedName>
</protein>
<gene>
    <name evidence="1" type="ORF">I545_6977</name>
</gene>
<accession>X7XQB4</accession>
<evidence type="ECO:0000313" key="2">
    <source>
        <dbReference type="Proteomes" id="UP000020561"/>
    </source>
</evidence>
<name>X7XQB4_MYCKA</name>